<reference evidence="1 2" key="1">
    <citation type="submission" date="2021-06" db="EMBL/GenBank/DDBJ databases">
        <authorList>
            <person name="Kallberg Y."/>
            <person name="Tangrot J."/>
            <person name="Rosling A."/>
        </authorList>
    </citation>
    <scope>NUCLEOTIDE SEQUENCE [LARGE SCALE GENOMIC DNA]</scope>
    <source>
        <strain evidence="1 2">120-4 pot B 10/14</strain>
    </source>
</reference>
<dbReference type="Proteomes" id="UP000789901">
    <property type="component" value="Unassembled WGS sequence"/>
</dbReference>
<keyword evidence="2" id="KW-1185">Reference proteome</keyword>
<proteinExistence type="predicted"/>
<sequence length="550" mass="65324">MSRLLSHNELEIYCSHDRSCRGHNKLWMIEENYQIIPSSHIIRHVSIWIKDLLQPVSYEFCIVMKMNNELVWVIASIGLITADLSQENSLSDVKKQGAIYGCRNCLAPKNRLTDTTFDRIRYARFHQITKEHFIELQTLINQNATKTEIEDFTKRHGIRSKPGILSTLSRDHHLQTSQDTYHAVAGKIQKLLECTFNLLNESGKRQFLKHWRYFKKPSTWHSLPNPVTHLKTFIFSDALQLTMLMPFILSSRCCGALFQVKLTQNDLNNLQNLLIEEHCTLLELFPDDFNLYINFHLIQNCKNYATLVNSNCAVKEMVHKIFKQDVLKTNRKNIEFDLMQRINVLQAIRYLIDGKTDDWFNEINVRDRLRRWYMTEDLHPENISEEGIVSEDIRIINIQVWKQLTHSEIQSLQLTNHIDDNSTLKNGLFVAYAEYMQQRKYIKIHTIKLYQYIRYMLLNDNREFYAHIKLHIDDVVIIKEEKEESYAIIRAIFTHKYNDGLIYTFVWIDWLKNIERTDALLECPIYERQGESDTRWYRIYPISILNDIPK</sequence>
<accession>A0ABN7V4D2</accession>
<comment type="caution">
    <text evidence="1">The sequence shown here is derived from an EMBL/GenBank/DDBJ whole genome shotgun (WGS) entry which is preliminary data.</text>
</comment>
<feature type="non-terminal residue" evidence="1">
    <location>
        <position position="550"/>
    </location>
</feature>
<name>A0ABN7V4D2_GIGMA</name>
<dbReference type="EMBL" id="CAJVQB010008973">
    <property type="protein sequence ID" value="CAG8725213.1"/>
    <property type="molecule type" value="Genomic_DNA"/>
</dbReference>
<gene>
    <name evidence="1" type="ORF">GMARGA_LOCUS13872</name>
</gene>
<organism evidence="1 2">
    <name type="scientific">Gigaspora margarita</name>
    <dbReference type="NCBI Taxonomy" id="4874"/>
    <lineage>
        <taxon>Eukaryota</taxon>
        <taxon>Fungi</taxon>
        <taxon>Fungi incertae sedis</taxon>
        <taxon>Mucoromycota</taxon>
        <taxon>Glomeromycotina</taxon>
        <taxon>Glomeromycetes</taxon>
        <taxon>Diversisporales</taxon>
        <taxon>Gigasporaceae</taxon>
        <taxon>Gigaspora</taxon>
    </lineage>
</organism>
<evidence type="ECO:0000313" key="1">
    <source>
        <dbReference type="EMBL" id="CAG8725213.1"/>
    </source>
</evidence>
<protein>
    <submittedName>
        <fullName evidence="1">33868_t:CDS:1</fullName>
    </submittedName>
</protein>
<evidence type="ECO:0000313" key="2">
    <source>
        <dbReference type="Proteomes" id="UP000789901"/>
    </source>
</evidence>